<keyword evidence="3" id="KW-0460">Magnesium</keyword>
<dbReference type="Gene3D" id="3.30.540.10">
    <property type="entry name" value="Fructose-1,6-Bisphosphatase, subunit A, domain 1"/>
    <property type="match status" value="1"/>
</dbReference>
<dbReference type="InterPro" id="IPR020583">
    <property type="entry name" value="Inositol_monoP_metal-BS"/>
</dbReference>
<dbReference type="Pfam" id="PF00459">
    <property type="entry name" value="Inositol_P"/>
    <property type="match status" value="1"/>
</dbReference>
<dbReference type="RefSeq" id="WP_221030875.1">
    <property type="nucleotide sequence ID" value="NZ_CP139781.1"/>
</dbReference>
<evidence type="ECO:0000256" key="2">
    <source>
        <dbReference type="ARBA" id="ARBA00022801"/>
    </source>
</evidence>
<dbReference type="PANTHER" id="PTHR20854">
    <property type="entry name" value="INOSITOL MONOPHOSPHATASE"/>
    <property type="match status" value="1"/>
</dbReference>
<name>A0ABZ1CBP1_9BACT</name>
<reference evidence="4 5" key="1">
    <citation type="submission" date="2023-12" db="EMBL/GenBank/DDBJ databases">
        <title>Description of an unclassified Opitutus bacterium of Verrucomicrobiota.</title>
        <authorList>
            <person name="Zhang D.-F."/>
        </authorList>
    </citation>
    <scope>NUCLEOTIDE SEQUENCE [LARGE SCALE GENOMIC DNA]</scope>
    <source>
        <strain evidence="4 5">WL0086</strain>
    </source>
</reference>
<dbReference type="Proteomes" id="UP000738431">
    <property type="component" value="Chromosome"/>
</dbReference>
<dbReference type="InterPro" id="IPR020550">
    <property type="entry name" value="Inositol_monophosphatase_CS"/>
</dbReference>
<organism evidence="4 5">
    <name type="scientific">Actomonas aquatica</name>
    <dbReference type="NCBI Taxonomy" id="2866162"/>
    <lineage>
        <taxon>Bacteria</taxon>
        <taxon>Pseudomonadati</taxon>
        <taxon>Verrucomicrobiota</taxon>
        <taxon>Opitutia</taxon>
        <taxon>Opitutales</taxon>
        <taxon>Opitutaceae</taxon>
        <taxon>Actomonas</taxon>
    </lineage>
</organism>
<evidence type="ECO:0000256" key="1">
    <source>
        <dbReference type="ARBA" id="ARBA00022723"/>
    </source>
</evidence>
<evidence type="ECO:0000313" key="4">
    <source>
        <dbReference type="EMBL" id="WRQ88999.1"/>
    </source>
</evidence>
<protein>
    <submittedName>
        <fullName evidence="4">Inositol monophosphatase</fullName>
    </submittedName>
</protein>
<dbReference type="PANTHER" id="PTHR20854:SF4">
    <property type="entry name" value="INOSITOL-1-MONOPHOSPHATASE-RELATED"/>
    <property type="match status" value="1"/>
</dbReference>
<evidence type="ECO:0000256" key="3">
    <source>
        <dbReference type="ARBA" id="ARBA00022842"/>
    </source>
</evidence>
<dbReference type="CDD" id="cd01637">
    <property type="entry name" value="IMPase_like"/>
    <property type="match status" value="1"/>
</dbReference>
<dbReference type="Gene3D" id="3.40.190.80">
    <property type="match status" value="1"/>
</dbReference>
<dbReference type="PRINTS" id="PR00377">
    <property type="entry name" value="IMPHPHTASES"/>
</dbReference>
<keyword evidence="2" id="KW-0378">Hydrolase</keyword>
<dbReference type="InterPro" id="IPR000760">
    <property type="entry name" value="Inositol_monophosphatase-like"/>
</dbReference>
<sequence length="270" mass="28741">MSEATTATDSDLQRRIATAKTVVLGQVDCLHENLGQVSSQWKADGSRVTAIDHAISRAILAAVAEAHPEDRGFSEELLTDRVLEADSRFTWVLDPIDGTNNFATGLAQCAISLALLEHGEPVYGVIYDAARRVLMHGGPGIGMWDGAEAVRVRPGPLGSKSVIGFHSPHAQGEFPGHGEALVSRYKIRALGSSALHLAYVAAGLFDGVVDHNVKLWDIAAGIAMVRGAGGDVTFIANSPLPLRRFDLEMPRTFYVGGSESTRCELVAALS</sequence>
<accession>A0ABZ1CBP1</accession>
<dbReference type="PROSITE" id="PS00629">
    <property type="entry name" value="IMP_1"/>
    <property type="match status" value="1"/>
</dbReference>
<dbReference type="EMBL" id="CP139781">
    <property type="protein sequence ID" value="WRQ88999.1"/>
    <property type="molecule type" value="Genomic_DNA"/>
</dbReference>
<evidence type="ECO:0000313" key="5">
    <source>
        <dbReference type="Proteomes" id="UP000738431"/>
    </source>
</evidence>
<proteinExistence type="predicted"/>
<gene>
    <name evidence="4" type="ORF">K1X11_006240</name>
</gene>
<keyword evidence="1" id="KW-0479">Metal-binding</keyword>
<dbReference type="SUPFAM" id="SSF56655">
    <property type="entry name" value="Carbohydrate phosphatase"/>
    <property type="match status" value="1"/>
</dbReference>
<dbReference type="PROSITE" id="PS00630">
    <property type="entry name" value="IMP_2"/>
    <property type="match status" value="1"/>
</dbReference>
<keyword evidence="5" id="KW-1185">Reference proteome</keyword>